<accession>A0A2G6MRT6</accession>
<feature type="chain" id="PRO_5013653979" description="Fibronectin type-III domain-containing protein" evidence="1">
    <location>
        <begin position="25"/>
        <end position="147"/>
    </location>
</feature>
<sequence>MNQRFQRKLVCLLGVCLGAGMLFMAPGCGKKGPPVPPIRDTDIPAAPTDLKYTLKDRDLTLSWTCASLQDQEQGPKVEGFEVFMATKPLDGCPGCPFTFRSMGVVPMPRKHFGYTLDQNLHYYFRVQTLGRDNIKSKVSDTLYIEFP</sequence>
<dbReference type="EMBL" id="PDTI01000028">
    <property type="protein sequence ID" value="PIE62813.1"/>
    <property type="molecule type" value="Genomic_DNA"/>
</dbReference>
<dbReference type="Gene3D" id="2.60.40.10">
    <property type="entry name" value="Immunoglobulins"/>
    <property type="match status" value="1"/>
</dbReference>
<evidence type="ECO:0000256" key="1">
    <source>
        <dbReference type="SAM" id="SignalP"/>
    </source>
</evidence>
<organism evidence="2 3">
    <name type="scientific">Desulfobacter postgatei</name>
    <dbReference type="NCBI Taxonomy" id="2293"/>
    <lineage>
        <taxon>Bacteria</taxon>
        <taxon>Pseudomonadati</taxon>
        <taxon>Thermodesulfobacteriota</taxon>
        <taxon>Desulfobacteria</taxon>
        <taxon>Desulfobacterales</taxon>
        <taxon>Desulfobacteraceae</taxon>
        <taxon>Desulfobacter</taxon>
    </lineage>
</organism>
<evidence type="ECO:0000313" key="2">
    <source>
        <dbReference type="EMBL" id="PIE62813.1"/>
    </source>
</evidence>
<dbReference type="Proteomes" id="UP000231203">
    <property type="component" value="Unassembled WGS sequence"/>
</dbReference>
<dbReference type="InterPro" id="IPR036116">
    <property type="entry name" value="FN3_sf"/>
</dbReference>
<keyword evidence="1" id="KW-0732">Signal</keyword>
<dbReference type="SUPFAM" id="SSF49265">
    <property type="entry name" value="Fibronectin type III"/>
    <property type="match status" value="1"/>
</dbReference>
<comment type="caution">
    <text evidence="2">The sequence shown here is derived from an EMBL/GenBank/DDBJ whole genome shotgun (WGS) entry which is preliminary data.</text>
</comment>
<reference evidence="2 3" key="1">
    <citation type="submission" date="2017-10" db="EMBL/GenBank/DDBJ databases">
        <title>Novel microbial diversity and functional potential in the marine mammal oral microbiome.</title>
        <authorList>
            <person name="Dudek N.K."/>
            <person name="Sun C.L."/>
            <person name="Burstein D."/>
            <person name="Kantor R.S."/>
            <person name="Aliaga Goltsman D.S."/>
            <person name="Bik E.M."/>
            <person name="Thomas B.C."/>
            <person name="Banfield J.F."/>
            <person name="Relman D.A."/>
        </authorList>
    </citation>
    <scope>NUCLEOTIDE SEQUENCE [LARGE SCALE GENOMIC DNA]</scope>
    <source>
        <strain evidence="2">DOLJORAL78_47_202</strain>
    </source>
</reference>
<evidence type="ECO:0000313" key="3">
    <source>
        <dbReference type="Proteomes" id="UP000231203"/>
    </source>
</evidence>
<name>A0A2G6MRT6_9BACT</name>
<gene>
    <name evidence="2" type="ORF">CSA25_03260</name>
</gene>
<protein>
    <recommendedName>
        <fullName evidence="4">Fibronectin type-III domain-containing protein</fullName>
    </recommendedName>
</protein>
<dbReference type="AlphaFoldDB" id="A0A2G6MRT6"/>
<dbReference type="InterPro" id="IPR013783">
    <property type="entry name" value="Ig-like_fold"/>
</dbReference>
<evidence type="ECO:0008006" key="4">
    <source>
        <dbReference type="Google" id="ProtNLM"/>
    </source>
</evidence>
<feature type="signal peptide" evidence="1">
    <location>
        <begin position="1"/>
        <end position="24"/>
    </location>
</feature>
<proteinExistence type="predicted"/>